<dbReference type="PANTHER" id="PTHR15288">
    <property type="entry name" value="DENN DOMAIN-CONTAINING PROTEIN 2"/>
    <property type="match status" value="1"/>
</dbReference>
<evidence type="ECO:0000313" key="3">
    <source>
        <dbReference type="EMBL" id="GMH98985.1"/>
    </source>
</evidence>
<feature type="region of interest" description="Disordered" evidence="1">
    <location>
        <begin position="340"/>
        <end position="365"/>
    </location>
</feature>
<feature type="compositionally biased region" description="Gly residues" evidence="1">
    <location>
        <begin position="297"/>
        <end position="306"/>
    </location>
</feature>
<reference evidence="4" key="1">
    <citation type="journal article" date="2023" name="Commun. Biol.">
        <title>Genome analysis of Parmales, the sister group of diatoms, reveals the evolutionary specialization of diatoms from phago-mixotrophs to photoautotrophs.</title>
        <authorList>
            <person name="Ban H."/>
            <person name="Sato S."/>
            <person name="Yoshikawa S."/>
            <person name="Yamada K."/>
            <person name="Nakamura Y."/>
            <person name="Ichinomiya M."/>
            <person name="Sato N."/>
            <person name="Blanc-Mathieu R."/>
            <person name="Endo H."/>
            <person name="Kuwata A."/>
            <person name="Ogata H."/>
        </authorList>
    </citation>
    <scope>NUCLEOTIDE SEQUENCE [LARGE SCALE GENOMIC DNA]</scope>
    <source>
        <strain evidence="4">NIES 3700</strain>
    </source>
</reference>
<feature type="region of interest" description="Disordered" evidence="1">
    <location>
        <begin position="952"/>
        <end position="980"/>
    </location>
</feature>
<keyword evidence="4" id="KW-1185">Reference proteome</keyword>
<evidence type="ECO:0000259" key="2">
    <source>
        <dbReference type="PROSITE" id="PS50211"/>
    </source>
</evidence>
<sequence>MDQSTSPPSLQGKNEAIISSLQRKLKASQRSATLGFEWKRKYELSERRAGVLQKQNSDLRKALVRWRSKFGAELESRQELVWELAQAEDRISHLLDLDIHGDVEEHTAHMYEEGKMEMNGQHYGQHAHGQHFGEQDKAQHKVQGHQTGACTTNNQQHQEEKVGEMLDNLNFWSRGEPKSEADKGKKGKNHSRPQGRYTVEVENDDNSSPNSSPSARVNDSDEEMSSEEMSSGRPGIISPSSSTRSSTPEASVSPKALPSALPCRYDEKEDKENNIGGGNKNNSINNSNRQRSFSVGGKVGQGGQGGQVKSKGAEEVDETRDSTRLHNNIRANINKVDEDFSVSPLNKPQPVSPHPAATSVSSAMQGGGGTPTFDHFLVVGADLENRSTKPHVYNNLIDEITLNLKQKAGGFFGNFNKSKVEVVEPPKVKPTVLMHYGAKDGFKDLPTSADSIANFCFPQGISVRQVNLKESMSDVNAIFYGPYCHRGDGSFIFTFNDDTGLVDGQTNSSTLYGVCVTQPRLVGSLEVPRVYCILTRIPHFDLHFRVLWDVIAAQRIGRLPVDGAPGFDKHGYDTLDFIKQTFIRYSTVNIDGDVGEFVSFQVCSHLPPITFRPVPTINKLLKDCTESTRESILYNSMNISGGELGLIDRFKNPWNKLRRESISATKEWALPPLFSVVPADILADVIGELMKETQLIVLSTKLSMLSSTVLGLVYLLKPLLWVAPMIPLLPHNLNDFFQAPVPYIVGYPASALPEDAEVPEGVAILNLDHPDGVKFEVTRDVGRSQVDIALGIGGGGGGRGGMPGKVKLLESLKESYGKINNVSRKAVTKGIGGVAVTKITPIYEPSVEQGGFVVEISNIIRMHVCKLVMVNFRGGGGGVEEGVEEGRVVEELAEELCSGEELGEGGKEAELENLKVFLDKCKSSQMFSSFADEEQHRINRKKAVKLSGVKFRKGGKGDGGEVEGGKGRRGGGGGGGGGRLNELYASPQKLVVRVHQLAGVTADPRQLSLDGYVK</sequence>
<dbReference type="Gene3D" id="3.40.50.11500">
    <property type="match status" value="1"/>
</dbReference>
<dbReference type="OrthoDB" id="203891at2759"/>
<accession>A0A9W7C3H6</accession>
<feature type="compositionally biased region" description="Basic and acidic residues" evidence="1">
    <location>
        <begin position="264"/>
        <end position="273"/>
    </location>
</feature>
<feature type="compositionally biased region" description="Polar residues" evidence="1">
    <location>
        <begin position="144"/>
        <end position="156"/>
    </location>
</feature>
<feature type="region of interest" description="Disordered" evidence="1">
    <location>
        <begin position="172"/>
        <end position="321"/>
    </location>
</feature>
<proteinExistence type="predicted"/>
<dbReference type="Pfam" id="PF02141">
    <property type="entry name" value="DENN"/>
    <property type="match status" value="1"/>
</dbReference>
<dbReference type="InterPro" id="IPR051942">
    <property type="entry name" value="DENN_domain_containing_2"/>
</dbReference>
<feature type="domain" description="UDENN" evidence="2">
    <location>
        <begin position="408"/>
        <end position="944"/>
    </location>
</feature>
<dbReference type="Proteomes" id="UP001165122">
    <property type="component" value="Unassembled WGS sequence"/>
</dbReference>
<name>A0A9W7C3H6_9STRA</name>
<dbReference type="EMBL" id="BRXW01000002">
    <property type="protein sequence ID" value="GMH98985.1"/>
    <property type="molecule type" value="Genomic_DNA"/>
</dbReference>
<feature type="compositionally biased region" description="Basic and acidic residues" evidence="1">
    <location>
        <begin position="311"/>
        <end position="321"/>
    </location>
</feature>
<feature type="compositionally biased region" description="Low complexity" evidence="1">
    <location>
        <begin position="227"/>
        <end position="247"/>
    </location>
</feature>
<feature type="region of interest" description="Disordered" evidence="1">
    <location>
        <begin position="123"/>
        <end position="158"/>
    </location>
</feature>
<dbReference type="InterPro" id="IPR001194">
    <property type="entry name" value="cDENN_dom"/>
</dbReference>
<feature type="compositionally biased region" description="Basic and acidic residues" evidence="1">
    <location>
        <begin position="175"/>
        <end position="184"/>
    </location>
</feature>
<protein>
    <recommendedName>
        <fullName evidence="2">UDENN domain-containing protein</fullName>
    </recommendedName>
</protein>
<dbReference type="PROSITE" id="PS50211">
    <property type="entry name" value="DENN"/>
    <property type="match status" value="1"/>
</dbReference>
<organism evidence="3 4">
    <name type="scientific">Triparma laevis f. longispina</name>
    <dbReference type="NCBI Taxonomy" id="1714387"/>
    <lineage>
        <taxon>Eukaryota</taxon>
        <taxon>Sar</taxon>
        <taxon>Stramenopiles</taxon>
        <taxon>Ochrophyta</taxon>
        <taxon>Bolidophyceae</taxon>
        <taxon>Parmales</taxon>
        <taxon>Triparmaceae</taxon>
        <taxon>Triparma</taxon>
    </lineage>
</organism>
<feature type="compositionally biased region" description="Gly residues" evidence="1">
    <location>
        <begin position="970"/>
        <end position="979"/>
    </location>
</feature>
<dbReference type="SMART" id="SM00799">
    <property type="entry name" value="DENN"/>
    <property type="match status" value="1"/>
</dbReference>
<dbReference type="InterPro" id="IPR043153">
    <property type="entry name" value="DENN_C"/>
</dbReference>
<feature type="compositionally biased region" description="Basic and acidic residues" evidence="1">
    <location>
        <begin position="955"/>
        <end position="966"/>
    </location>
</feature>
<gene>
    <name evidence="3" type="ORF">TrLO_g6909</name>
</gene>
<evidence type="ECO:0000313" key="4">
    <source>
        <dbReference type="Proteomes" id="UP001165122"/>
    </source>
</evidence>
<dbReference type="InterPro" id="IPR037516">
    <property type="entry name" value="Tripartite_DENN"/>
</dbReference>
<dbReference type="AlphaFoldDB" id="A0A9W7C3H6"/>
<comment type="caution">
    <text evidence="3">The sequence shown here is derived from an EMBL/GenBank/DDBJ whole genome shotgun (WGS) entry which is preliminary data.</text>
</comment>
<dbReference type="Gene3D" id="3.30.450.200">
    <property type="match status" value="1"/>
</dbReference>
<dbReference type="PANTHER" id="PTHR15288:SF0">
    <property type="entry name" value="UDENN DOMAIN-CONTAINING PROTEIN"/>
    <property type="match status" value="1"/>
</dbReference>
<evidence type="ECO:0000256" key="1">
    <source>
        <dbReference type="SAM" id="MobiDB-lite"/>
    </source>
</evidence>